<evidence type="ECO:0000259" key="11">
    <source>
        <dbReference type="PROSITE" id="PS50112"/>
    </source>
</evidence>
<dbReference type="EMBL" id="DSRU01000332">
    <property type="protein sequence ID" value="HFN00589.1"/>
    <property type="molecule type" value="Genomic_DNA"/>
</dbReference>
<dbReference type="CDD" id="cd00082">
    <property type="entry name" value="HisKA"/>
    <property type="match status" value="1"/>
</dbReference>
<feature type="domain" description="PAS" evidence="11">
    <location>
        <begin position="3"/>
        <end position="45"/>
    </location>
</feature>
<evidence type="ECO:0000256" key="8">
    <source>
        <dbReference type="PROSITE-ProRule" id="PRU00169"/>
    </source>
</evidence>
<dbReference type="SUPFAM" id="SSF47384">
    <property type="entry name" value="Homodimeric domain of signal transducing histidine kinase"/>
    <property type="match status" value="1"/>
</dbReference>
<organism evidence="12">
    <name type="scientific">Oscillatoriales cyanobacterium SpSt-418</name>
    <dbReference type="NCBI Taxonomy" id="2282169"/>
    <lineage>
        <taxon>Bacteria</taxon>
        <taxon>Bacillati</taxon>
        <taxon>Cyanobacteriota</taxon>
        <taxon>Cyanophyceae</taxon>
        <taxon>Oscillatoriophycideae</taxon>
        <taxon>Oscillatoriales</taxon>
    </lineage>
</organism>
<dbReference type="InterPro" id="IPR035965">
    <property type="entry name" value="PAS-like_dom_sf"/>
</dbReference>
<dbReference type="InterPro" id="IPR003594">
    <property type="entry name" value="HATPase_dom"/>
</dbReference>
<gene>
    <name evidence="12" type="ORF">ENR64_23130</name>
</gene>
<evidence type="ECO:0000256" key="6">
    <source>
        <dbReference type="ARBA" id="ARBA00023012"/>
    </source>
</evidence>
<comment type="caution">
    <text evidence="12">The sequence shown here is derived from an EMBL/GenBank/DDBJ whole genome shotgun (WGS) entry which is preliminary data.</text>
</comment>
<evidence type="ECO:0000256" key="7">
    <source>
        <dbReference type="ARBA" id="ARBA00074306"/>
    </source>
</evidence>
<dbReference type="InterPro" id="IPR011006">
    <property type="entry name" value="CheY-like_superfamily"/>
</dbReference>
<dbReference type="Gene3D" id="1.10.287.130">
    <property type="match status" value="1"/>
</dbReference>
<dbReference type="Pfam" id="PF00512">
    <property type="entry name" value="HisKA"/>
    <property type="match status" value="1"/>
</dbReference>
<dbReference type="InterPro" id="IPR004358">
    <property type="entry name" value="Sig_transdc_His_kin-like_C"/>
</dbReference>
<protein>
    <recommendedName>
        <fullName evidence="7">Circadian input-output histidine kinase CikA</fullName>
        <ecNumber evidence="3">2.7.13.3</ecNumber>
    </recommendedName>
</protein>
<dbReference type="SMART" id="SM00387">
    <property type="entry name" value="HATPase_c"/>
    <property type="match status" value="1"/>
</dbReference>
<evidence type="ECO:0000313" key="12">
    <source>
        <dbReference type="EMBL" id="HFN00589.1"/>
    </source>
</evidence>
<dbReference type="InterPro" id="IPR036097">
    <property type="entry name" value="HisK_dim/P_sf"/>
</dbReference>
<evidence type="ECO:0000259" key="10">
    <source>
        <dbReference type="PROSITE" id="PS50110"/>
    </source>
</evidence>
<dbReference type="PRINTS" id="PR00344">
    <property type="entry name" value="BCTRLSENSOR"/>
</dbReference>
<dbReference type="Pfam" id="PF00072">
    <property type="entry name" value="Response_reg"/>
    <property type="match status" value="1"/>
</dbReference>
<dbReference type="InterPro" id="IPR001789">
    <property type="entry name" value="Sig_transdc_resp-reg_receiver"/>
</dbReference>
<dbReference type="Pfam" id="PF13426">
    <property type="entry name" value="PAS_9"/>
    <property type="match status" value="1"/>
</dbReference>
<dbReference type="Gene3D" id="3.30.450.20">
    <property type="entry name" value="PAS domain"/>
    <property type="match status" value="2"/>
</dbReference>
<dbReference type="CDD" id="cd17580">
    <property type="entry name" value="REC_2_DhkD-like"/>
    <property type="match status" value="1"/>
</dbReference>
<dbReference type="AlphaFoldDB" id="A0A7C3KID7"/>
<keyword evidence="5" id="KW-0808">Transferase</keyword>
<reference evidence="12" key="1">
    <citation type="journal article" date="2020" name="mSystems">
        <title>Genome- and Community-Level Interaction Insights into Carbon Utilization and Element Cycling Functions of Hydrothermarchaeota in Hydrothermal Sediment.</title>
        <authorList>
            <person name="Zhou Z."/>
            <person name="Liu Y."/>
            <person name="Xu W."/>
            <person name="Pan J."/>
            <person name="Luo Z.H."/>
            <person name="Li M."/>
        </authorList>
    </citation>
    <scope>NUCLEOTIDE SEQUENCE [LARGE SCALE GENOMIC DNA]</scope>
    <source>
        <strain evidence="12">SpSt-418</strain>
    </source>
</reference>
<dbReference type="InterPro" id="IPR005467">
    <property type="entry name" value="His_kinase_dom"/>
</dbReference>
<feature type="modified residue" description="4-aspartylphosphate" evidence="8">
    <location>
        <position position="567"/>
    </location>
</feature>
<dbReference type="Gene3D" id="3.40.50.2300">
    <property type="match status" value="1"/>
</dbReference>
<dbReference type="EC" id="2.7.13.3" evidence="3"/>
<dbReference type="Gene3D" id="3.30.565.10">
    <property type="entry name" value="Histidine kinase-like ATPase, C-terminal domain"/>
    <property type="match status" value="1"/>
</dbReference>
<evidence type="ECO:0000256" key="1">
    <source>
        <dbReference type="ARBA" id="ARBA00000085"/>
    </source>
</evidence>
<evidence type="ECO:0000256" key="2">
    <source>
        <dbReference type="ARBA" id="ARBA00006402"/>
    </source>
</evidence>
<dbReference type="InterPro" id="IPR000014">
    <property type="entry name" value="PAS"/>
</dbReference>
<proteinExistence type="inferred from homology"/>
<dbReference type="SMART" id="SM00091">
    <property type="entry name" value="PAS"/>
    <property type="match status" value="2"/>
</dbReference>
<dbReference type="CDD" id="cd16922">
    <property type="entry name" value="HATPase_EvgS-ArcB-TorS-like"/>
    <property type="match status" value="1"/>
</dbReference>
<comment type="similarity">
    <text evidence="2">In the N-terminal section; belongs to the phytochrome family.</text>
</comment>
<dbReference type="PROSITE" id="PS50112">
    <property type="entry name" value="PAS"/>
    <property type="match status" value="1"/>
</dbReference>
<dbReference type="Pfam" id="PF13188">
    <property type="entry name" value="PAS_8"/>
    <property type="match status" value="1"/>
</dbReference>
<accession>A0A7C3KID7</accession>
<dbReference type="SMART" id="SM00388">
    <property type="entry name" value="HisKA"/>
    <property type="match status" value="1"/>
</dbReference>
<feature type="domain" description="Histidine kinase" evidence="9">
    <location>
        <begin position="279"/>
        <end position="496"/>
    </location>
</feature>
<dbReference type="PROSITE" id="PS50110">
    <property type="entry name" value="RESPONSE_REGULATORY"/>
    <property type="match status" value="1"/>
</dbReference>
<feature type="domain" description="Response regulatory" evidence="10">
    <location>
        <begin position="518"/>
        <end position="636"/>
    </location>
</feature>
<dbReference type="NCBIfam" id="TIGR00229">
    <property type="entry name" value="sensory_box"/>
    <property type="match status" value="2"/>
</dbReference>
<evidence type="ECO:0000256" key="4">
    <source>
        <dbReference type="ARBA" id="ARBA00022553"/>
    </source>
</evidence>
<dbReference type="InterPro" id="IPR036890">
    <property type="entry name" value="HATPase_C_sf"/>
</dbReference>
<dbReference type="Pfam" id="PF02518">
    <property type="entry name" value="HATPase_c"/>
    <property type="match status" value="1"/>
</dbReference>
<keyword evidence="6" id="KW-0902">Two-component regulatory system</keyword>
<dbReference type="PANTHER" id="PTHR43547">
    <property type="entry name" value="TWO-COMPONENT HISTIDINE KINASE"/>
    <property type="match status" value="1"/>
</dbReference>
<dbReference type="PROSITE" id="PS50109">
    <property type="entry name" value="HIS_KIN"/>
    <property type="match status" value="1"/>
</dbReference>
<dbReference type="SMART" id="SM00448">
    <property type="entry name" value="REC"/>
    <property type="match status" value="1"/>
</dbReference>
<keyword evidence="5" id="KW-0418">Kinase</keyword>
<dbReference type="InterPro" id="IPR003661">
    <property type="entry name" value="HisK_dim/P_dom"/>
</dbReference>
<evidence type="ECO:0000256" key="3">
    <source>
        <dbReference type="ARBA" id="ARBA00012438"/>
    </source>
</evidence>
<dbReference type="SUPFAM" id="SSF55785">
    <property type="entry name" value="PYP-like sensor domain (PAS domain)"/>
    <property type="match status" value="2"/>
</dbReference>
<dbReference type="SUPFAM" id="SSF52172">
    <property type="entry name" value="CheY-like"/>
    <property type="match status" value="1"/>
</dbReference>
<keyword evidence="4 8" id="KW-0597">Phosphoprotein</keyword>
<dbReference type="FunFam" id="3.30.565.10:FF:000010">
    <property type="entry name" value="Sensor histidine kinase RcsC"/>
    <property type="match status" value="1"/>
</dbReference>
<sequence length="641" mass="71526">MCVYPRLRAFVDANVIGILYGDIYGSIYEANNELLRIIGYTREDLQTGQLRWDDITPPEYLPLDEQGVLEAQANGACTPYEKEYIRKDGSRVPVLIGYSLVGDTREDTVVFVLDLSDRKQAEAALRLSEERYRTLFESMDEGFCVIEILFDQDQYPIDYRFVETNPAFERQTGFINVQGKRMRELVPNHEDYWFENYANVLQSGISKRFESRAEAMHRWYDVFAFRVGAPGSYKVAVLFNDISDRKQADQERERLLVEEKLARAEAERANRIKDEFLAVLSHELRSPLNPILGWSRLLQTRKLTEAKTASALATIERSAKVQAQLIDDLLDIAKILRGKLSLNQTSVNLSAVVEAAIETVKTTADVKAISLNPDLPDVGQVLGDAARLQQVVWNLLSNAIKFTPDGGQVSIQLEQAGNQAKIIVSDTGRGINPDFLPHIFESFRQEDASITRNYGGLGLGLAIVRQLVEAHSGMISADSAGEGLGATFTVQLPLLDTFPMLQRPDHLLPQEFDLTGIRVLAVDDDPDARELLIVMLAQYGAEVLAVNSAAEVLESLGSFQPDVLVSDVGMPEVDGYTLIQMVRMLSPMQGGRIPAIALTAYARESDYEQAIAAGFQQHLSKPIDLQKLIQTIHDLRSSNRS</sequence>
<dbReference type="PANTHER" id="PTHR43547:SF2">
    <property type="entry name" value="HYBRID SIGNAL TRANSDUCTION HISTIDINE KINASE C"/>
    <property type="match status" value="1"/>
</dbReference>
<evidence type="ECO:0000256" key="5">
    <source>
        <dbReference type="ARBA" id="ARBA00022777"/>
    </source>
</evidence>
<comment type="catalytic activity">
    <reaction evidence="1">
        <text>ATP + protein L-histidine = ADP + protein N-phospho-L-histidine.</text>
        <dbReference type="EC" id="2.7.13.3"/>
    </reaction>
</comment>
<dbReference type="CDD" id="cd00130">
    <property type="entry name" value="PAS"/>
    <property type="match status" value="1"/>
</dbReference>
<dbReference type="GO" id="GO:0000155">
    <property type="term" value="F:phosphorelay sensor kinase activity"/>
    <property type="evidence" value="ECO:0007669"/>
    <property type="project" value="InterPro"/>
</dbReference>
<dbReference type="SUPFAM" id="SSF55874">
    <property type="entry name" value="ATPase domain of HSP90 chaperone/DNA topoisomerase II/histidine kinase"/>
    <property type="match status" value="1"/>
</dbReference>
<name>A0A7C3KID7_9CYAN</name>
<evidence type="ECO:0000259" key="9">
    <source>
        <dbReference type="PROSITE" id="PS50109"/>
    </source>
</evidence>